<dbReference type="EMBL" id="CAJOAX010007863">
    <property type="protein sequence ID" value="CAF4020124.1"/>
    <property type="molecule type" value="Genomic_DNA"/>
</dbReference>
<dbReference type="PROSITE" id="PS00018">
    <property type="entry name" value="EF_HAND_1"/>
    <property type="match status" value="1"/>
</dbReference>
<evidence type="ECO:0000313" key="3">
    <source>
        <dbReference type="EMBL" id="CAF1368373.1"/>
    </source>
</evidence>
<accession>A0A819KZC3</accession>
<organism evidence="5 7">
    <name type="scientific">Rotaria sordida</name>
    <dbReference type="NCBI Taxonomy" id="392033"/>
    <lineage>
        <taxon>Eukaryota</taxon>
        <taxon>Metazoa</taxon>
        <taxon>Spiralia</taxon>
        <taxon>Gnathifera</taxon>
        <taxon>Rotifera</taxon>
        <taxon>Eurotatoria</taxon>
        <taxon>Bdelloidea</taxon>
        <taxon>Philodinida</taxon>
        <taxon>Philodinidae</taxon>
        <taxon>Rotaria</taxon>
    </lineage>
</organism>
<dbReference type="PROSITE" id="PS50222">
    <property type="entry name" value="EF_HAND_2"/>
    <property type="match status" value="1"/>
</dbReference>
<dbReference type="GO" id="GO:0005509">
    <property type="term" value="F:calcium ion binding"/>
    <property type="evidence" value="ECO:0007669"/>
    <property type="project" value="InterPro"/>
</dbReference>
<dbReference type="Proteomes" id="UP000663889">
    <property type="component" value="Unassembled WGS sequence"/>
</dbReference>
<evidence type="ECO:0000259" key="2">
    <source>
        <dbReference type="PROSITE" id="PS50222"/>
    </source>
</evidence>
<gene>
    <name evidence="5" type="ORF">FNK824_LOCUS23541</name>
    <name evidence="6" type="ORF">OTI717_LOCUS30047</name>
    <name evidence="4" type="ORF">RFH988_LOCUS35625</name>
    <name evidence="3" type="ORF">SEV965_LOCUS29756</name>
</gene>
<dbReference type="InterPro" id="IPR018247">
    <property type="entry name" value="EF_Hand_1_Ca_BS"/>
</dbReference>
<comment type="caution">
    <text evidence="5">The sequence shown here is derived from an EMBL/GenBank/DDBJ whole genome shotgun (WGS) entry which is preliminary data.</text>
</comment>
<dbReference type="SUPFAM" id="SSF47473">
    <property type="entry name" value="EF-hand"/>
    <property type="match status" value="1"/>
</dbReference>
<evidence type="ECO:0000313" key="4">
    <source>
        <dbReference type="EMBL" id="CAF1422275.1"/>
    </source>
</evidence>
<dbReference type="InterPro" id="IPR002048">
    <property type="entry name" value="EF_hand_dom"/>
</dbReference>
<dbReference type="EMBL" id="CAJNOO010005532">
    <property type="protein sequence ID" value="CAF1422275.1"/>
    <property type="molecule type" value="Genomic_DNA"/>
</dbReference>
<evidence type="ECO:0000313" key="7">
    <source>
        <dbReference type="Proteomes" id="UP000663874"/>
    </source>
</evidence>
<proteinExistence type="predicted"/>
<evidence type="ECO:0000313" key="5">
    <source>
        <dbReference type="EMBL" id="CAF3956695.1"/>
    </source>
</evidence>
<dbReference type="Proteomes" id="UP000663823">
    <property type="component" value="Unassembled WGS sequence"/>
</dbReference>
<dbReference type="EMBL" id="CAJOBE010005009">
    <property type="protein sequence ID" value="CAF3956695.1"/>
    <property type="molecule type" value="Genomic_DNA"/>
</dbReference>
<reference evidence="5" key="1">
    <citation type="submission" date="2021-02" db="EMBL/GenBank/DDBJ databases">
        <authorList>
            <person name="Nowell W R."/>
        </authorList>
    </citation>
    <scope>NUCLEOTIDE SEQUENCE</scope>
</reference>
<dbReference type="InterPro" id="IPR011992">
    <property type="entry name" value="EF-hand-dom_pair"/>
</dbReference>
<name>A0A819KZC3_9BILA</name>
<keyword evidence="1" id="KW-0106">Calcium</keyword>
<feature type="domain" description="EF-hand" evidence="2">
    <location>
        <begin position="67"/>
        <end position="102"/>
    </location>
</feature>
<evidence type="ECO:0000256" key="1">
    <source>
        <dbReference type="ARBA" id="ARBA00022837"/>
    </source>
</evidence>
<dbReference type="AlphaFoldDB" id="A0A819KZC3"/>
<dbReference type="EMBL" id="CAJNOU010003061">
    <property type="protein sequence ID" value="CAF1368373.1"/>
    <property type="molecule type" value="Genomic_DNA"/>
</dbReference>
<dbReference type="OrthoDB" id="186625at2759"/>
<dbReference type="Proteomes" id="UP000663882">
    <property type="component" value="Unassembled WGS sequence"/>
</dbReference>
<dbReference type="Gene3D" id="1.10.238.10">
    <property type="entry name" value="EF-hand"/>
    <property type="match status" value="1"/>
</dbReference>
<dbReference type="Proteomes" id="UP000663874">
    <property type="component" value="Unassembled WGS sequence"/>
</dbReference>
<protein>
    <recommendedName>
        <fullName evidence="2">EF-hand domain-containing protein</fullName>
    </recommendedName>
</protein>
<sequence length="192" mass="22413">MGNRSDRNQTLSDYDTSILSQQTQLPPHILQQLYEAFMERAGRDGRMTISDFKRAYTEINPNANIYNLDEDAERIFIMFDMDRNGVLTFNEFMLAYILLQRGGDVPALRWQYAMNSMPISVLSRPGLLNAAEALLLLQYMNQFYQIPNFDPIMQHNFIWDQLAPQMDPNGYVPQAEYLHLLSAQPHIQPYIW</sequence>
<evidence type="ECO:0000313" key="6">
    <source>
        <dbReference type="EMBL" id="CAF4020124.1"/>
    </source>
</evidence>